<reference evidence="7 8" key="1">
    <citation type="submission" date="2020-11" db="EMBL/GenBank/DDBJ databases">
        <title>The Complete Genome of Pseudomonas fragi A13BB.</title>
        <authorList>
            <person name="Awolope O.K."/>
            <person name="O'Driscoll N.H."/>
            <person name="Di Salvo A."/>
            <person name="Lamb A.J."/>
        </authorList>
    </citation>
    <scope>NUCLEOTIDE SEQUENCE [LARGE SCALE GENOMIC DNA]</scope>
    <source>
        <strain evidence="7 8">A13BB</strain>
    </source>
</reference>
<comment type="similarity">
    <text evidence="2">Belongs to the fimbrial protein family.</text>
</comment>
<dbReference type="SUPFAM" id="SSF49401">
    <property type="entry name" value="Bacterial adhesins"/>
    <property type="match status" value="1"/>
</dbReference>
<dbReference type="RefSeq" id="WP_050901277.1">
    <property type="nucleotide sequence ID" value="NZ_CAUQAK010000016.1"/>
</dbReference>
<dbReference type="InterPro" id="IPR000259">
    <property type="entry name" value="Adhesion_dom_fimbrial"/>
</dbReference>
<name>A0A9Q6VRR5_PSEFR</name>
<dbReference type="Proteomes" id="UP000594467">
    <property type="component" value="Chromosome"/>
</dbReference>
<feature type="signal peptide" evidence="5">
    <location>
        <begin position="1"/>
        <end position="24"/>
    </location>
</feature>
<evidence type="ECO:0000256" key="2">
    <source>
        <dbReference type="ARBA" id="ARBA00006671"/>
    </source>
</evidence>
<dbReference type="PANTHER" id="PTHR33420:SF3">
    <property type="entry name" value="FIMBRIAL SUBUNIT ELFA"/>
    <property type="match status" value="1"/>
</dbReference>
<dbReference type="GO" id="GO:0009289">
    <property type="term" value="C:pilus"/>
    <property type="evidence" value="ECO:0007669"/>
    <property type="project" value="UniProtKB-SubCell"/>
</dbReference>
<evidence type="ECO:0000313" key="7">
    <source>
        <dbReference type="EMBL" id="QPL33313.1"/>
    </source>
</evidence>
<proteinExistence type="inferred from homology"/>
<evidence type="ECO:0000313" key="8">
    <source>
        <dbReference type="Proteomes" id="UP000594467"/>
    </source>
</evidence>
<evidence type="ECO:0000256" key="1">
    <source>
        <dbReference type="ARBA" id="ARBA00004561"/>
    </source>
</evidence>
<feature type="domain" description="Fimbrial-type adhesion" evidence="6">
    <location>
        <begin position="30"/>
        <end position="178"/>
    </location>
</feature>
<dbReference type="AlphaFoldDB" id="A0A9Q6VRR5"/>
<dbReference type="GO" id="GO:0043709">
    <property type="term" value="P:cell adhesion involved in single-species biofilm formation"/>
    <property type="evidence" value="ECO:0007669"/>
    <property type="project" value="TreeGrafter"/>
</dbReference>
<dbReference type="InterPro" id="IPR008966">
    <property type="entry name" value="Adhesion_dom_sf"/>
</dbReference>
<dbReference type="OrthoDB" id="6522787at2"/>
<organism evidence="7 8">
    <name type="scientific">Pseudomonas fragi</name>
    <dbReference type="NCBI Taxonomy" id="296"/>
    <lineage>
        <taxon>Bacteria</taxon>
        <taxon>Pseudomonadati</taxon>
        <taxon>Pseudomonadota</taxon>
        <taxon>Gammaproteobacteria</taxon>
        <taxon>Pseudomonadales</taxon>
        <taxon>Pseudomonadaceae</taxon>
        <taxon>Pseudomonas</taxon>
    </lineage>
</organism>
<protein>
    <submittedName>
        <fullName evidence="7">Type 1 fimbrial protein</fullName>
    </submittedName>
</protein>
<accession>A0A9Q6VRR5</accession>
<dbReference type="GeneID" id="72387955"/>
<evidence type="ECO:0000256" key="4">
    <source>
        <dbReference type="ARBA" id="ARBA00023263"/>
    </source>
</evidence>
<dbReference type="Gene3D" id="2.60.40.1090">
    <property type="entry name" value="Fimbrial-type adhesion domain"/>
    <property type="match status" value="1"/>
</dbReference>
<evidence type="ECO:0000256" key="5">
    <source>
        <dbReference type="SAM" id="SignalP"/>
    </source>
</evidence>
<dbReference type="EMBL" id="CP065202">
    <property type="protein sequence ID" value="QPL33313.1"/>
    <property type="molecule type" value="Genomic_DNA"/>
</dbReference>
<keyword evidence="4" id="KW-0281">Fimbrium</keyword>
<evidence type="ECO:0000256" key="3">
    <source>
        <dbReference type="ARBA" id="ARBA00022729"/>
    </source>
</evidence>
<gene>
    <name evidence="7" type="ORF">I5R27_09575</name>
</gene>
<dbReference type="InterPro" id="IPR036937">
    <property type="entry name" value="Adhesion_dom_fimbrial_sf"/>
</dbReference>
<sequence length="178" mass="17392">MNGGLKTAMASIALLAVSVSSAQAAGTGTITFDGEILEAACSIEPGSVDQTIPLGQVASAQLATGGITNPVFFNIQLTGCTFATTGSAPAKTVTATFTGAASTDVTGALAITGTANGAGIMLRTGSGAPITLGTATAAQSLLDGDNTLLFSAHMKGKATGTITPGQFNAVTNFALAYQ</sequence>
<comment type="subcellular location">
    <subcellularLocation>
        <location evidence="1">Fimbrium</location>
    </subcellularLocation>
</comment>
<evidence type="ECO:0000259" key="6">
    <source>
        <dbReference type="Pfam" id="PF00419"/>
    </source>
</evidence>
<dbReference type="InterPro" id="IPR050263">
    <property type="entry name" value="Bact_Fimbrial_Adh_Pro"/>
</dbReference>
<feature type="chain" id="PRO_5040470140" evidence="5">
    <location>
        <begin position="25"/>
        <end position="178"/>
    </location>
</feature>
<dbReference type="Pfam" id="PF00419">
    <property type="entry name" value="Fimbrial"/>
    <property type="match status" value="1"/>
</dbReference>
<dbReference type="PANTHER" id="PTHR33420">
    <property type="entry name" value="FIMBRIAL SUBUNIT ELFA-RELATED"/>
    <property type="match status" value="1"/>
</dbReference>
<keyword evidence="3 5" id="KW-0732">Signal</keyword>